<feature type="coiled-coil region" evidence="3">
    <location>
        <begin position="156"/>
        <end position="218"/>
    </location>
</feature>
<comment type="caution">
    <text evidence="4">The sequence shown here is derived from an EMBL/GenBank/DDBJ whole genome shotgun (WGS) entry which is preliminary data.</text>
</comment>
<feature type="coiled-coil region" evidence="3">
    <location>
        <begin position="13"/>
        <end position="47"/>
    </location>
</feature>
<dbReference type="PANTHER" id="PTHR19423">
    <property type="entry name" value="SH3 DOMAIN-BINDING PROTEIN 5"/>
    <property type="match status" value="1"/>
</dbReference>
<comment type="similarity">
    <text evidence="1">Belongs to the SH3BP5 family.</text>
</comment>
<gene>
    <name evidence="4" type="ORF">RN001_012251</name>
</gene>
<dbReference type="GO" id="GO:0005737">
    <property type="term" value="C:cytoplasm"/>
    <property type="evidence" value="ECO:0007669"/>
    <property type="project" value="TreeGrafter"/>
</dbReference>
<keyword evidence="5" id="KW-1185">Reference proteome</keyword>
<evidence type="ECO:0000313" key="4">
    <source>
        <dbReference type="EMBL" id="KAK4875829.1"/>
    </source>
</evidence>
<sequence>MEQEEENDLDPRIQIELEKLNTATDEINKLEIELDEANTTFRMILNESTRRLKVLSKKLGSCIDRVRPYFAALEVAKKAQQECQKAAVIFQRANEIHAAAKETVALAEQRFMSNKHEWQFDNAWQEMLNHATIKVMEAENQKVESGREHQKRAMLFNAAEQQVQQLEDRLRRHIIKARPYFDEKALCQEQLGTQKERIEQLQEQINKTKYTYSEALRQLEQISNEIHMKRKSLGIIECENELLTRPREPGVGAELCDSPSSSKTDFSIKSPLPDFNLELDKCEVHSMGSISGTTSSAVSEKDENEDLDDEYLDELKLKVKELAVRPIDGGEGKSNDEIWESELKHTVDKLDHIMLMQECAKELNNYKGEIKIASDPIKTDELSAQTNELN</sequence>
<dbReference type="EMBL" id="JARPUR010000005">
    <property type="protein sequence ID" value="KAK4875829.1"/>
    <property type="molecule type" value="Genomic_DNA"/>
</dbReference>
<keyword evidence="2 3" id="KW-0175">Coiled coil</keyword>
<evidence type="ECO:0000256" key="2">
    <source>
        <dbReference type="ARBA" id="ARBA00023054"/>
    </source>
</evidence>
<evidence type="ECO:0000256" key="1">
    <source>
        <dbReference type="ARBA" id="ARBA00007796"/>
    </source>
</evidence>
<protein>
    <recommendedName>
        <fullName evidence="6">SH3 domain-binding protein 5 homolog</fullName>
    </recommendedName>
</protein>
<proteinExistence type="inferred from homology"/>
<dbReference type="PANTHER" id="PTHR19423:SF1">
    <property type="entry name" value="SH3 DOMAIN-BINDING PROTEIN 5"/>
    <property type="match status" value="1"/>
</dbReference>
<dbReference type="Proteomes" id="UP001353858">
    <property type="component" value="Unassembled WGS sequence"/>
</dbReference>
<evidence type="ECO:0008006" key="6">
    <source>
        <dbReference type="Google" id="ProtNLM"/>
    </source>
</evidence>
<name>A0AAN7P2R9_9COLE</name>
<reference evidence="5" key="1">
    <citation type="submission" date="2023-01" db="EMBL/GenBank/DDBJ databases">
        <title>Key to firefly adult light organ development and bioluminescence: homeobox transcription factors regulate luciferase expression and transportation to peroxisome.</title>
        <authorList>
            <person name="Fu X."/>
        </authorList>
    </citation>
    <scope>NUCLEOTIDE SEQUENCE [LARGE SCALE GENOMIC DNA]</scope>
</reference>
<dbReference type="AlphaFoldDB" id="A0AAN7P2R9"/>
<organism evidence="4 5">
    <name type="scientific">Aquatica leii</name>
    <dbReference type="NCBI Taxonomy" id="1421715"/>
    <lineage>
        <taxon>Eukaryota</taxon>
        <taxon>Metazoa</taxon>
        <taxon>Ecdysozoa</taxon>
        <taxon>Arthropoda</taxon>
        <taxon>Hexapoda</taxon>
        <taxon>Insecta</taxon>
        <taxon>Pterygota</taxon>
        <taxon>Neoptera</taxon>
        <taxon>Endopterygota</taxon>
        <taxon>Coleoptera</taxon>
        <taxon>Polyphaga</taxon>
        <taxon>Elateriformia</taxon>
        <taxon>Elateroidea</taxon>
        <taxon>Lampyridae</taxon>
        <taxon>Luciolinae</taxon>
        <taxon>Aquatica</taxon>
    </lineage>
</organism>
<dbReference type="InterPro" id="IPR007940">
    <property type="entry name" value="SH3BP5"/>
</dbReference>
<evidence type="ECO:0000313" key="5">
    <source>
        <dbReference type="Proteomes" id="UP001353858"/>
    </source>
</evidence>
<accession>A0AAN7P2R9</accession>
<evidence type="ECO:0000256" key="3">
    <source>
        <dbReference type="SAM" id="Coils"/>
    </source>
</evidence>
<dbReference type="Pfam" id="PF05276">
    <property type="entry name" value="SH3BP5"/>
    <property type="match status" value="1"/>
</dbReference>
<dbReference type="GO" id="GO:0004860">
    <property type="term" value="F:protein kinase inhibitor activity"/>
    <property type="evidence" value="ECO:0007669"/>
    <property type="project" value="TreeGrafter"/>
</dbReference>
<dbReference type="GO" id="GO:0035556">
    <property type="term" value="P:intracellular signal transduction"/>
    <property type="evidence" value="ECO:0007669"/>
    <property type="project" value="InterPro"/>
</dbReference>